<feature type="binding site" evidence="6">
    <location>
        <position position="143"/>
    </location>
    <ligand>
        <name>Zn(2+)</name>
        <dbReference type="ChEBI" id="CHEBI:29105"/>
        <label>2</label>
        <note>catalytic</note>
    </ligand>
</feature>
<keyword evidence="2 6" id="KW-0479">Metal-binding</keyword>
<feature type="binding site" evidence="6">
    <location>
        <position position="83"/>
    </location>
    <ligand>
        <name>Ca(2+)</name>
        <dbReference type="ChEBI" id="CHEBI:29108"/>
        <label>3</label>
    </ligand>
</feature>
<evidence type="ECO:0000313" key="8">
    <source>
        <dbReference type="EMBL" id="KAF5191134.1"/>
    </source>
</evidence>
<feature type="binding site" evidence="6">
    <location>
        <position position="76"/>
    </location>
    <ligand>
        <name>Zn(2+)</name>
        <dbReference type="ChEBI" id="CHEBI:29105"/>
        <label>1</label>
    </ligand>
</feature>
<dbReference type="InterPro" id="IPR024079">
    <property type="entry name" value="MetalloPept_cat_dom_sf"/>
</dbReference>
<feature type="binding site" evidence="6">
    <location>
        <position position="129"/>
    </location>
    <ligand>
        <name>Zn(2+)</name>
        <dbReference type="ChEBI" id="CHEBI:29105"/>
        <label>2</label>
        <note>catalytic</note>
    </ligand>
</feature>
<dbReference type="Proteomes" id="UP000554482">
    <property type="component" value="Unassembled WGS sequence"/>
</dbReference>
<name>A0A7J6W188_THATH</name>
<sequence>MILLNFIQLLDHYTFFPGTPKWTHLTYAIDTTNRDLLAPIFATVFAKWSAVSLFTFEEVADITTSDIKISVHRGDHGDSDPFDGPGGTLAHAFAPSDGRLHFDADESWSTVPLAGYMDLQTVALHEVVHILGLGHSAIEGALMYPTVEAGIRKDIHQDDIDGIHALYT</sequence>
<dbReference type="AlphaFoldDB" id="A0A7J6W188"/>
<feature type="active site" evidence="5">
    <location>
        <position position="126"/>
    </location>
</feature>
<feature type="binding site" evidence="6">
    <location>
        <position position="84"/>
    </location>
    <ligand>
        <name>Ca(2+)</name>
        <dbReference type="ChEBI" id="CHEBI:29108"/>
        <label>3</label>
    </ligand>
</feature>
<keyword evidence="4 6" id="KW-0862">Zinc</keyword>
<dbReference type="GO" id="GO:0030198">
    <property type="term" value="P:extracellular matrix organization"/>
    <property type="evidence" value="ECO:0007669"/>
    <property type="project" value="TreeGrafter"/>
</dbReference>
<evidence type="ECO:0000256" key="2">
    <source>
        <dbReference type="ARBA" id="ARBA00022723"/>
    </source>
</evidence>
<dbReference type="PRINTS" id="PR00138">
    <property type="entry name" value="MATRIXIN"/>
</dbReference>
<evidence type="ECO:0000313" key="9">
    <source>
        <dbReference type="Proteomes" id="UP000554482"/>
    </source>
</evidence>
<accession>A0A7J6W188</accession>
<gene>
    <name evidence="8" type="ORF">FRX31_019281</name>
</gene>
<comment type="caution">
    <text evidence="8">The sequence shown here is derived from an EMBL/GenBank/DDBJ whole genome shotgun (WGS) entry which is preliminary data.</text>
</comment>
<feature type="binding site" evidence="6">
    <location>
        <position position="35"/>
    </location>
    <ligand>
        <name>Ca(2+)</name>
        <dbReference type="ChEBI" id="CHEBI:29108"/>
        <label>1</label>
    </ligand>
</feature>
<evidence type="ECO:0000256" key="6">
    <source>
        <dbReference type="PIRSR" id="PIRSR621190-2"/>
    </source>
</evidence>
<evidence type="ECO:0000256" key="4">
    <source>
        <dbReference type="ARBA" id="ARBA00022833"/>
    </source>
</evidence>
<feature type="domain" description="Peptidase metallopeptidase" evidence="7">
    <location>
        <begin position="18"/>
        <end position="168"/>
    </location>
</feature>
<dbReference type="EMBL" id="JABWDY010023180">
    <property type="protein sequence ID" value="KAF5191134.1"/>
    <property type="molecule type" value="Genomic_DNA"/>
</dbReference>
<keyword evidence="6" id="KW-0106">Calcium</keyword>
<feature type="binding site" evidence="6">
    <location>
        <position position="125"/>
    </location>
    <ligand>
        <name>Zn(2+)</name>
        <dbReference type="ChEBI" id="CHEBI:29105"/>
        <label>2</label>
        <note>catalytic</note>
    </ligand>
</feature>
<evidence type="ECO:0000256" key="5">
    <source>
        <dbReference type="PIRSR" id="PIRSR621190-1"/>
    </source>
</evidence>
<reference evidence="8 9" key="1">
    <citation type="submission" date="2020-06" db="EMBL/GenBank/DDBJ databases">
        <title>Transcriptomic and genomic resources for Thalictrum thalictroides and T. hernandezii: Facilitating candidate gene discovery in an emerging model plant lineage.</title>
        <authorList>
            <person name="Arias T."/>
            <person name="Riano-Pachon D.M."/>
            <person name="Di Stilio V.S."/>
        </authorList>
    </citation>
    <scope>NUCLEOTIDE SEQUENCE [LARGE SCALE GENOMIC DNA]</scope>
    <source>
        <strain evidence="9">cv. WT478/WT964</strain>
        <tissue evidence="8">Leaves</tissue>
    </source>
</reference>
<comment type="cofactor">
    <cofactor evidence="6">
        <name>Zn(2+)</name>
        <dbReference type="ChEBI" id="CHEBI:29105"/>
    </cofactor>
    <text evidence="6">Binds 2 Zn(2+) ions per subunit.</text>
</comment>
<keyword evidence="1" id="KW-0645">Protease</keyword>
<feature type="binding site" evidence="6">
    <location>
        <position position="135"/>
    </location>
    <ligand>
        <name>Zn(2+)</name>
        <dbReference type="ChEBI" id="CHEBI:29105"/>
        <label>2</label>
        <note>catalytic</note>
    </ligand>
</feature>
<organism evidence="8 9">
    <name type="scientific">Thalictrum thalictroides</name>
    <name type="common">Rue-anemone</name>
    <name type="synonym">Anemone thalictroides</name>
    <dbReference type="NCBI Taxonomy" id="46969"/>
    <lineage>
        <taxon>Eukaryota</taxon>
        <taxon>Viridiplantae</taxon>
        <taxon>Streptophyta</taxon>
        <taxon>Embryophyta</taxon>
        <taxon>Tracheophyta</taxon>
        <taxon>Spermatophyta</taxon>
        <taxon>Magnoliopsida</taxon>
        <taxon>Ranunculales</taxon>
        <taxon>Ranunculaceae</taxon>
        <taxon>Thalictroideae</taxon>
        <taxon>Thalictrum</taxon>
    </lineage>
</organism>
<feature type="binding site" evidence="6">
    <location>
        <position position="103"/>
    </location>
    <ligand>
        <name>Ca(2+)</name>
        <dbReference type="ChEBI" id="CHEBI:29108"/>
        <label>3</label>
    </ligand>
</feature>
<protein>
    <submittedName>
        <fullName evidence="8">Collagenase</fullName>
    </submittedName>
</protein>
<dbReference type="GO" id="GO:0004222">
    <property type="term" value="F:metalloendopeptidase activity"/>
    <property type="evidence" value="ECO:0007669"/>
    <property type="project" value="InterPro"/>
</dbReference>
<dbReference type="PANTHER" id="PTHR10201">
    <property type="entry name" value="MATRIX METALLOPROTEINASE"/>
    <property type="match status" value="1"/>
</dbReference>
<dbReference type="GO" id="GO:0030574">
    <property type="term" value="P:collagen catabolic process"/>
    <property type="evidence" value="ECO:0007669"/>
    <property type="project" value="TreeGrafter"/>
</dbReference>
<keyword evidence="3" id="KW-0378">Hydrolase</keyword>
<dbReference type="InterPro" id="IPR021190">
    <property type="entry name" value="Pept_M10A"/>
</dbReference>
<dbReference type="GO" id="GO:0008270">
    <property type="term" value="F:zinc ion binding"/>
    <property type="evidence" value="ECO:0007669"/>
    <property type="project" value="InterPro"/>
</dbReference>
<evidence type="ECO:0000256" key="1">
    <source>
        <dbReference type="ARBA" id="ARBA00022670"/>
    </source>
</evidence>
<dbReference type="InterPro" id="IPR006026">
    <property type="entry name" value="Peptidase_Metallo"/>
</dbReference>
<dbReference type="Pfam" id="PF00413">
    <property type="entry name" value="Peptidase_M10"/>
    <property type="match status" value="1"/>
</dbReference>
<feature type="binding site" evidence="6">
    <location>
        <position position="66"/>
    </location>
    <ligand>
        <name>Ca(2+)</name>
        <dbReference type="ChEBI" id="CHEBI:29108"/>
        <label>2</label>
    </ligand>
</feature>
<dbReference type="SUPFAM" id="SSF55486">
    <property type="entry name" value="Metalloproteases ('zincins'), catalytic domain"/>
    <property type="match status" value="1"/>
</dbReference>
<dbReference type="GO" id="GO:0006508">
    <property type="term" value="P:proteolysis"/>
    <property type="evidence" value="ECO:0007669"/>
    <property type="project" value="UniProtKB-KW"/>
</dbReference>
<feature type="binding site" evidence="6">
    <location>
        <position position="106"/>
    </location>
    <ligand>
        <name>Ca(2+)</name>
        <dbReference type="ChEBI" id="CHEBI:29108"/>
        <label>1</label>
    </ligand>
</feature>
<dbReference type="InterPro" id="IPR033739">
    <property type="entry name" value="M10A_MMP"/>
</dbReference>
<keyword evidence="9" id="KW-1185">Reference proteome</keyword>
<dbReference type="OrthoDB" id="406838at2759"/>
<feature type="binding site" evidence="6">
    <location>
        <position position="101"/>
    </location>
    <ligand>
        <name>Zn(2+)</name>
        <dbReference type="ChEBI" id="CHEBI:29105"/>
        <label>1</label>
    </ligand>
</feature>
<comment type="cofactor">
    <cofactor evidence="6">
        <name>Ca(2+)</name>
        <dbReference type="ChEBI" id="CHEBI:29108"/>
    </cofactor>
    <text evidence="6">Can bind about 5 Ca(2+) ions per subunit.</text>
</comment>
<feature type="binding site" evidence="6">
    <location>
        <position position="106"/>
    </location>
    <ligand>
        <name>Ca(2+)</name>
        <dbReference type="ChEBI" id="CHEBI:29108"/>
        <label>3</label>
    </ligand>
</feature>
<dbReference type="GO" id="GO:0031012">
    <property type="term" value="C:extracellular matrix"/>
    <property type="evidence" value="ECO:0007669"/>
    <property type="project" value="InterPro"/>
</dbReference>
<dbReference type="InterPro" id="IPR001818">
    <property type="entry name" value="Pept_M10_metallopeptidase"/>
</dbReference>
<dbReference type="PANTHER" id="PTHR10201:SF213">
    <property type="entry name" value="METALLOENDOPROTEINASE 2-MMP-LIKE"/>
    <property type="match status" value="1"/>
</dbReference>
<dbReference type="SMART" id="SM00235">
    <property type="entry name" value="ZnMc"/>
    <property type="match status" value="1"/>
</dbReference>
<evidence type="ECO:0000259" key="7">
    <source>
        <dbReference type="SMART" id="SM00235"/>
    </source>
</evidence>
<feature type="binding site" evidence="6">
    <location>
        <position position="91"/>
    </location>
    <ligand>
        <name>Zn(2+)</name>
        <dbReference type="ChEBI" id="CHEBI:29105"/>
        <label>1</label>
    </ligand>
</feature>
<dbReference type="CDD" id="cd04278">
    <property type="entry name" value="ZnMc_MMP"/>
    <property type="match status" value="1"/>
</dbReference>
<dbReference type="Gene3D" id="3.40.390.10">
    <property type="entry name" value="Collagenase (Catalytic Domain)"/>
    <property type="match status" value="1"/>
</dbReference>
<feature type="binding site" evidence="6">
    <location>
        <position position="78"/>
    </location>
    <ligand>
        <name>Zn(2+)</name>
        <dbReference type="ChEBI" id="CHEBI:29105"/>
        <label>1</label>
    </ligand>
</feature>
<proteinExistence type="predicted"/>
<evidence type="ECO:0000256" key="3">
    <source>
        <dbReference type="ARBA" id="ARBA00022801"/>
    </source>
</evidence>